<gene>
    <name evidence="2" type="ordered locus">AciX9_4637</name>
</gene>
<evidence type="ECO:0000313" key="2">
    <source>
        <dbReference type="EMBL" id="ADW71567.1"/>
    </source>
</evidence>
<protein>
    <submittedName>
        <fullName evidence="2">Uncharacterized protein</fullName>
    </submittedName>
</protein>
<dbReference type="KEGG" id="acm:AciX9_4637"/>
<dbReference type="Proteomes" id="UP000000343">
    <property type="component" value="Plasmid pACIX905"/>
</dbReference>
<accession>E8X7Y3</accession>
<reference evidence="3" key="1">
    <citation type="submission" date="2011-01" db="EMBL/GenBank/DDBJ databases">
        <title>Complete sequence of plasmid5 of Acidobacterium sp. MP5ACTX9.</title>
        <authorList>
            <consortium name="US DOE Joint Genome Institute"/>
            <person name="Lucas S."/>
            <person name="Copeland A."/>
            <person name="Lapidus A."/>
            <person name="Cheng J.-F."/>
            <person name="Goodwin L."/>
            <person name="Pitluck S."/>
            <person name="Teshima H."/>
            <person name="Detter J.C."/>
            <person name="Han C."/>
            <person name="Tapia R."/>
            <person name="Land M."/>
            <person name="Hauser L."/>
            <person name="Kyrpides N."/>
            <person name="Ivanova N."/>
            <person name="Ovchinnikova G."/>
            <person name="Pagani I."/>
            <person name="Rawat S.R."/>
            <person name="Mannisto M."/>
            <person name="Haggblom M.M."/>
            <person name="Woyke T."/>
        </authorList>
    </citation>
    <scope>NUCLEOTIDE SEQUENCE [LARGE SCALE GENOMIC DNA]</scope>
    <source>
        <strain evidence="3">MP5ACTX9</strain>
        <plasmid evidence="3">Plasmid pACIX905</plasmid>
    </source>
</reference>
<evidence type="ECO:0000256" key="1">
    <source>
        <dbReference type="SAM" id="MobiDB-lite"/>
    </source>
</evidence>
<dbReference type="EMBL" id="CP002485">
    <property type="protein sequence ID" value="ADW71567.1"/>
    <property type="molecule type" value="Genomic_DNA"/>
</dbReference>
<name>E8X7Y3_GRATM</name>
<organism evidence="3">
    <name type="scientific">Granulicella tundricola (strain ATCC BAA-1859 / DSM 23138 / MP5ACTX9)</name>
    <dbReference type="NCBI Taxonomy" id="1198114"/>
    <lineage>
        <taxon>Bacteria</taxon>
        <taxon>Pseudomonadati</taxon>
        <taxon>Acidobacteriota</taxon>
        <taxon>Terriglobia</taxon>
        <taxon>Terriglobales</taxon>
        <taxon>Acidobacteriaceae</taxon>
        <taxon>Granulicella</taxon>
    </lineage>
</organism>
<dbReference type="HOGENOM" id="CLU_1537949_0_0_0"/>
<keyword evidence="3" id="KW-1185">Reference proteome</keyword>
<evidence type="ECO:0000313" key="3">
    <source>
        <dbReference type="Proteomes" id="UP000000343"/>
    </source>
</evidence>
<dbReference type="AlphaFoldDB" id="E8X7Y3"/>
<geneLocation type="plasmid" evidence="2 3">
    <name>pACIX905</name>
</geneLocation>
<proteinExistence type="predicted"/>
<keyword evidence="2" id="KW-0614">Plasmid</keyword>
<feature type="region of interest" description="Disordered" evidence="1">
    <location>
        <begin position="64"/>
        <end position="87"/>
    </location>
</feature>
<sequence>MPGTEVLQPAPNYQLTRGEHVERLSRGEQTCTTAIPANLQSACQRPDVLLSYHVVLYCGRAARGSDHRSDAPVPGPSGSRRRSGIRCGGHKRADLRCRTAGAAQESDRTVLALAFFFVACFLMGKVSGAAGSLWSLEELLPRPAIKSSSETLKTSQRRSRERTEMPLPFSNPCQ</sequence>
<feature type="region of interest" description="Disordered" evidence="1">
    <location>
        <begin position="145"/>
        <end position="174"/>
    </location>
</feature>